<evidence type="ECO:0000313" key="3">
    <source>
        <dbReference type="Proteomes" id="UP000691718"/>
    </source>
</evidence>
<gene>
    <name evidence="2" type="ORF">PAPOLLO_LOCUS13028</name>
</gene>
<organism evidence="2 3">
    <name type="scientific">Parnassius apollo</name>
    <name type="common">Apollo butterfly</name>
    <name type="synonym">Papilio apollo</name>
    <dbReference type="NCBI Taxonomy" id="110799"/>
    <lineage>
        <taxon>Eukaryota</taxon>
        <taxon>Metazoa</taxon>
        <taxon>Ecdysozoa</taxon>
        <taxon>Arthropoda</taxon>
        <taxon>Hexapoda</taxon>
        <taxon>Insecta</taxon>
        <taxon>Pterygota</taxon>
        <taxon>Neoptera</taxon>
        <taxon>Endopterygota</taxon>
        <taxon>Lepidoptera</taxon>
        <taxon>Glossata</taxon>
        <taxon>Ditrysia</taxon>
        <taxon>Papilionoidea</taxon>
        <taxon>Papilionidae</taxon>
        <taxon>Parnassiinae</taxon>
        <taxon>Parnassini</taxon>
        <taxon>Parnassius</taxon>
        <taxon>Parnassius</taxon>
    </lineage>
</organism>
<accession>A0A8S3X396</accession>
<name>A0A8S3X396_PARAO</name>
<protein>
    <submittedName>
        <fullName evidence="2">(apollo) hypothetical protein</fullName>
    </submittedName>
</protein>
<evidence type="ECO:0000313" key="2">
    <source>
        <dbReference type="EMBL" id="CAG4996591.1"/>
    </source>
</evidence>
<feature type="coiled-coil region" evidence="1">
    <location>
        <begin position="40"/>
        <end position="74"/>
    </location>
</feature>
<dbReference type="OrthoDB" id="7490061at2759"/>
<dbReference type="EMBL" id="CAJQZP010000929">
    <property type="protein sequence ID" value="CAG4996591.1"/>
    <property type="molecule type" value="Genomic_DNA"/>
</dbReference>
<keyword evidence="3" id="KW-1185">Reference proteome</keyword>
<dbReference type="AlphaFoldDB" id="A0A8S3X396"/>
<sequence length="197" mass="22554">MDLENITYRKPYRTSSLSDMTNIEESRLFDTTIMSLPDTLHNNSQTLQDLNEKIKSLTNDLLSANQEIENLNSENFRLKAGLDKSLKIIDSYKRIITFDRKSMTPTPRGKRNYSQNKIFESPAQITNPGTDGQSINNSPIPITNRPLDELEQNAINNDNFNIMTIPSEKPMNLPACCTTFSNKILQKDIQQKNRNKL</sequence>
<comment type="caution">
    <text evidence="2">The sequence shown here is derived from an EMBL/GenBank/DDBJ whole genome shotgun (WGS) entry which is preliminary data.</text>
</comment>
<dbReference type="Proteomes" id="UP000691718">
    <property type="component" value="Unassembled WGS sequence"/>
</dbReference>
<keyword evidence="1" id="KW-0175">Coiled coil</keyword>
<proteinExistence type="predicted"/>
<evidence type="ECO:0000256" key="1">
    <source>
        <dbReference type="SAM" id="Coils"/>
    </source>
</evidence>
<reference evidence="2" key="1">
    <citation type="submission" date="2021-04" db="EMBL/GenBank/DDBJ databases">
        <authorList>
            <person name="Tunstrom K."/>
        </authorList>
    </citation>
    <scope>NUCLEOTIDE SEQUENCE</scope>
</reference>